<dbReference type="PIRSF" id="PIRSF028520">
    <property type="entry name" value="UCP028520"/>
    <property type="match status" value="1"/>
</dbReference>
<dbReference type="EMBL" id="JADIKM010000002">
    <property type="protein sequence ID" value="MFK2904244.1"/>
    <property type="molecule type" value="Genomic_DNA"/>
</dbReference>
<evidence type="ECO:0000313" key="5">
    <source>
        <dbReference type="Proteomes" id="UP001620460"/>
    </source>
</evidence>
<dbReference type="Proteomes" id="UP001620460">
    <property type="component" value="Unassembled WGS sequence"/>
</dbReference>
<dbReference type="PANTHER" id="PTHR43877:SF2">
    <property type="entry name" value="AMINOALKYLPHOSPHONATE N-ACETYLTRANSFERASE-RELATED"/>
    <property type="match status" value="1"/>
</dbReference>
<dbReference type="PANTHER" id="PTHR43877">
    <property type="entry name" value="AMINOALKYLPHOSPHONATE N-ACETYLTRANSFERASE-RELATED-RELATED"/>
    <property type="match status" value="1"/>
</dbReference>
<evidence type="ECO:0000313" key="4">
    <source>
        <dbReference type="EMBL" id="MFK2904244.1"/>
    </source>
</evidence>
<evidence type="ECO:0000256" key="1">
    <source>
        <dbReference type="ARBA" id="ARBA00022679"/>
    </source>
</evidence>
<organism evidence="4 5">
    <name type="scientific">Dyella ginsengisoli</name>
    <dbReference type="NCBI Taxonomy" id="363848"/>
    <lineage>
        <taxon>Bacteria</taxon>
        <taxon>Pseudomonadati</taxon>
        <taxon>Pseudomonadota</taxon>
        <taxon>Gammaproteobacteria</taxon>
        <taxon>Lysobacterales</taxon>
        <taxon>Rhodanobacteraceae</taxon>
        <taxon>Dyella</taxon>
    </lineage>
</organism>
<sequence length="169" mass="18580">MHIRDATPADFPAILALNHTFVAVLSSLDEARLAHLHAQAAQHRVIERNGEVLAFLLTLREAADYDSPNYRWFAARYPRFLYVDRIVVSASAQGLGAGRQLYRDAYQYALDHALPVLVCEYDIAPPNPASARFHTGLGFREVGAQTLGAGKQVSLQALEIAADTPLSRP</sequence>
<dbReference type="PROSITE" id="PS51186">
    <property type="entry name" value="GNAT"/>
    <property type="match status" value="1"/>
</dbReference>
<dbReference type="Gene3D" id="3.40.630.30">
    <property type="match status" value="1"/>
</dbReference>
<dbReference type="InterPro" id="IPR000182">
    <property type="entry name" value="GNAT_dom"/>
</dbReference>
<evidence type="ECO:0000259" key="3">
    <source>
        <dbReference type="PROSITE" id="PS51186"/>
    </source>
</evidence>
<name>A0ABW8JT93_9GAMM</name>
<dbReference type="Pfam" id="PF00583">
    <property type="entry name" value="Acetyltransf_1"/>
    <property type="match status" value="1"/>
</dbReference>
<evidence type="ECO:0000256" key="2">
    <source>
        <dbReference type="ARBA" id="ARBA00023315"/>
    </source>
</evidence>
<protein>
    <submittedName>
        <fullName evidence="4">GNAT family N-acetyltransferase</fullName>
    </submittedName>
</protein>
<accession>A0ABW8JT93</accession>
<comment type="caution">
    <text evidence="4">The sequence shown here is derived from an EMBL/GenBank/DDBJ whole genome shotgun (WGS) entry which is preliminary data.</text>
</comment>
<dbReference type="RefSeq" id="WP_404632539.1">
    <property type="nucleotide sequence ID" value="NZ_JADIKM010000002.1"/>
</dbReference>
<keyword evidence="2" id="KW-0012">Acyltransferase</keyword>
<dbReference type="InterPro" id="IPR016181">
    <property type="entry name" value="Acyl_CoA_acyltransferase"/>
</dbReference>
<dbReference type="SUPFAM" id="SSF55729">
    <property type="entry name" value="Acyl-CoA N-acyltransferases (Nat)"/>
    <property type="match status" value="1"/>
</dbReference>
<dbReference type="InterPro" id="IPR050832">
    <property type="entry name" value="Bact_Acetyltransf"/>
</dbReference>
<keyword evidence="5" id="KW-1185">Reference proteome</keyword>
<dbReference type="InterPro" id="IPR016890">
    <property type="entry name" value="UCP028520"/>
</dbReference>
<keyword evidence="1" id="KW-0808">Transferase</keyword>
<gene>
    <name evidence="4" type="ORF">ISP17_09720</name>
</gene>
<dbReference type="CDD" id="cd04301">
    <property type="entry name" value="NAT_SF"/>
    <property type="match status" value="1"/>
</dbReference>
<feature type="domain" description="N-acetyltransferase" evidence="3">
    <location>
        <begin position="1"/>
        <end position="165"/>
    </location>
</feature>
<reference evidence="4 5" key="1">
    <citation type="submission" date="2020-10" db="EMBL/GenBank/DDBJ databases">
        <title>Phylogeny of dyella-like bacteria.</title>
        <authorList>
            <person name="Fu J."/>
        </authorList>
    </citation>
    <scope>NUCLEOTIDE SEQUENCE [LARGE SCALE GENOMIC DNA]</scope>
    <source>
        <strain evidence="4 5">Gsoil3046</strain>
    </source>
</reference>
<proteinExistence type="predicted"/>